<dbReference type="PROSITE" id="PS51257">
    <property type="entry name" value="PROKAR_LIPOPROTEIN"/>
    <property type="match status" value="1"/>
</dbReference>
<reference evidence="1 2" key="1">
    <citation type="submission" date="2019-04" db="EMBL/GenBank/DDBJ databases">
        <title>Draft genome sequence of Robertkochia marina CC-AMO-30D.</title>
        <authorList>
            <person name="Hameed A."/>
            <person name="Lin S.-Y."/>
            <person name="Shahina M."/>
            <person name="Lai W.-A."/>
            <person name="Young C.-C."/>
        </authorList>
    </citation>
    <scope>NUCLEOTIDE SEQUENCE [LARGE SCALE GENOMIC DNA]</scope>
    <source>
        <strain evidence="1 2">CC-AMO-30D</strain>
    </source>
</reference>
<name>A0A4S3LX09_9FLAO</name>
<dbReference type="SUPFAM" id="SSF56935">
    <property type="entry name" value="Porins"/>
    <property type="match status" value="1"/>
</dbReference>
<dbReference type="AlphaFoldDB" id="A0A4S3LX09"/>
<evidence type="ECO:0000313" key="2">
    <source>
        <dbReference type="Proteomes" id="UP000305939"/>
    </source>
</evidence>
<evidence type="ECO:0000313" key="1">
    <source>
        <dbReference type="EMBL" id="THD65716.1"/>
    </source>
</evidence>
<dbReference type="OrthoDB" id="5385495at2"/>
<dbReference type="RefSeq" id="WP_136337000.1">
    <property type="nucleotide sequence ID" value="NZ_QXMP01000002.1"/>
</dbReference>
<protein>
    <recommendedName>
        <fullName evidence="3">Long-chain fatty acid transport protein</fullName>
    </recommendedName>
</protein>
<comment type="caution">
    <text evidence="1">The sequence shown here is derived from an EMBL/GenBank/DDBJ whole genome shotgun (WGS) entry which is preliminary data.</text>
</comment>
<accession>A0A4S3LX09</accession>
<dbReference type="EMBL" id="SSMC01000004">
    <property type="protein sequence ID" value="THD65716.1"/>
    <property type="molecule type" value="Genomic_DNA"/>
</dbReference>
<proteinExistence type="predicted"/>
<evidence type="ECO:0008006" key="3">
    <source>
        <dbReference type="Google" id="ProtNLM"/>
    </source>
</evidence>
<dbReference type="Proteomes" id="UP000305939">
    <property type="component" value="Unassembled WGS sequence"/>
</dbReference>
<gene>
    <name evidence="1" type="ORF">E7Z59_14100</name>
</gene>
<dbReference type="Gene3D" id="2.40.160.60">
    <property type="entry name" value="Outer membrane protein transport protein (OMPP1/FadL/TodX)"/>
    <property type="match status" value="1"/>
</dbReference>
<organism evidence="1 2">
    <name type="scientific">Robertkochia marina</name>
    <dbReference type="NCBI Taxonomy" id="1227945"/>
    <lineage>
        <taxon>Bacteria</taxon>
        <taxon>Pseudomonadati</taxon>
        <taxon>Bacteroidota</taxon>
        <taxon>Flavobacteriia</taxon>
        <taxon>Flavobacteriales</taxon>
        <taxon>Flavobacteriaceae</taxon>
        <taxon>Robertkochia</taxon>
    </lineage>
</organism>
<keyword evidence="2" id="KW-1185">Reference proteome</keyword>
<sequence length="472" mass="52949">MKTNNNLSPPLITAALFFLIASVSCLAQRGYEYENFGNRSVLLNGNVTGSVNDLGAVYYNPARLALIKNPGFLVQGKFYEWNRITIDELVPDERFQTSNFTGIPGMIAGSFDMFNTRFYYSSISRNRLNLSLGFNSGVVSNEDDPQITPGNQLNLKVDINNRLREDWFGLTWAYKVHDGFALGASLFASYYTYSGGDGTRLIQDVNQDEVNIYESNLRFSQSSYGLYFKIAAAWIFEKWELGVNIDLPYLEIFGQGKFNFDEILATNTTLDDLFIYEDLNDLESTQKTPLSINVGAGIPIKNHRIHLNLSWYAPTGTYDRIEIPSLGGSTGEEASLAFQEKRRSIINFGAGGEIELTPKLDTYLSFSTDFSPLKEADEVLGSADGIGVSNLLAFDNYHFGGGFNWKFNRADVVFGAIFTTGVQEFNSVRDRPIDALLPTEETFKIGINRWRFLVGLNLSLRDLFGEKLNEQQ</sequence>